<organism evidence="3 4">
    <name type="scientific">Candidatus Woesebacteria bacterium RIFCSPLOWO2_01_FULL_39_10b</name>
    <dbReference type="NCBI Taxonomy" id="1802517"/>
    <lineage>
        <taxon>Bacteria</taxon>
        <taxon>Candidatus Woeseibacteriota</taxon>
    </lineage>
</organism>
<evidence type="ECO:0000313" key="4">
    <source>
        <dbReference type="Proteomes" id="UP000176404"/>
    </source>
</evidence>
<reference evidence="3 4" key="1">
    <citation type="journal article" date="2016" name="Nat. Commun.">
        <title>Thousands of microbial genomes shed light on interconnected biogeochemical processes in an aquifer system.</title>
        <authorList>
            <person name="Anantharaman K."/>
            <person name="Brown C.T."/>
            <person name="Hug L.A."/>
            <person name="Sharon I."/>
            <person name="Castelle C.J."/>
            <person name="Probst A.J."/>
            <person name="Thomas B.C."/>
            <person name="Singh A."/>
            <person name="Wilkins M.J."/>
            <person name="Karaoz U."/>
            <person name="Brodie E.L."/>
            <person name="Williams K.H."/>
            <person name="Hubbard S.S."/>
            <person name="Banfield J.F."/>
        </authorList>
    </citation>
    <scope>NUCLEOTIDE SEQUENCE [LARGE SCALE GENOMIC DNA]</scope>
</reference>
<comment type="caution">
    <text evidence="3">The sequence shown here is derived from an EMBL/GenBank/DDBJ whole genome shotgun (WGS) entry which is preliminary data.</text>
</comment>
<accession>A0A1F8BAY9</accession>
<evidence type="ECO:0000256" key="2">
    <source>
        <dbReference type="ARBA" id="ARBA00022679"/>
    </source>
</evidence>
<dbReference type="STRING" id="1802517.A2892_00805"/>
<dbReference type="AlphaFoldDB" id="A0A1F8BAY9"/>
<dbReference type="NCBIfam" id="TIGR00696">
    <property type="entry name" value="wecG_tagA_cpsF"/>
    <property type="match status" value="1"/>
</dbReference>
<dbReference type="CDD" id="cd06533">
    <property type="entry name" value="Glyco_transf_WecG_TagA"/>
    <property type="match status" value="1"/>
</dbReference>
<name>A0A1F8BAY9_9BACT</name>
<evidence type="ECO:0000313" key="3">
    <source>
        <dbReference type="EMBL" id="OGM60545.1"/>
    </source>
</evidence>
<dbReference type="PANTHER" id="PTHR34136:SF1">
    <property type="entry name" value="UDP-N-ACETYL-D-MANNOSAMINURONIC ACID TRANSFERASE"/>
    <property type="match status" value="1"/>
</dbReference>
<keyword evidence="2" id="KW-0808">Transferase</keyword>
<gene>
    <name evidence="3" type="ORF">A2892_00805</name>
</gene>
<dbReference type="InterPro" id="IPR004629">
    <property type="entry name" value="WecG_TagA_CpsF"/>
</dbReference>
<proteinExistence type="predicted"/>
<dbReference type="Proteomes" id="UP000176404">
    <property type="component" value="Unassembled WGS sequence"/>
</dbReference>
<protein>
    <submittedName>
        <fullName evidence="3">Uncharacterized protein</fullName>
    </submittedName>
</protein>
<dbReference type="EMBL" id="MGHD01000004">
    <property type="protein sequence ID" value="OGM60545.1"/>
    <property type="molecule type" value="Genomic_DNA"/>
</dbReference>
<dbReference type="Pfam" id="PF03808">
    <property type="entry name" value="Glyco_tran_WecG"/>
    <property type="match status" value="1"/>
</dbReference>
<dbReference type="PANTHER" id="PTHR34136">
    <property type="match status" value="1"/>
</dbReference>
<dbReference type="GO" id="GO:0016758">
    <property type="term" value="F:hexosyltransferase activity"/>
    <property type="evidence" value="ECO:0007669"/>
    <property type="project" value="TreeGrafter"/>
</dbReference>
<sequence length="293" mass="33372">MTKKEDKPVNSVKILEVKLDSTSRERVLRQVLAKIIKKQRFYIVTPNPEIIVKAEKDSELKKILNSADISLPDGVGLLAADKFINLKTPENKLFKTVTLLFQGLTVGISIVFRKSRLEENLKLIKGRLMFLELIKFANKRGWKVFFLGGFSGAAKKTSDILRRNYKKIKIESSNGPVLNEIGFPIDQEQEKVEKETVEKINQFKPQLLFIGFGAPKQEKWVYRWFKKLNIGGAMVVGGTFDYISGEGKKIPGWIGKTGLEWFWRLITGSQNLGRITNAVIIFPLKVFIDKLNN</sequence>
<keyword evidence="1" id="KW-0328">Glycosyltransferase</keyword>
<evidence type="ECO:0000256" key="1">
    <source>
        <dbReference type="ARBA" id="ARBA00022676"/>
    </source>
</evidence>